<protein>
    <submittedName>
        <fullName evidence="3">Tyrosine-type recombinase/integrase</fullName>
    </submittedName>
</protein>
<keyword evidence="1" id="KW-0233">DNA recombination</keyword>
<dbReference type="InterPro" id="IPR013762">
    <property type="entry name" value="Integrase-like_cat_sf"/>
</dbReference>
<evidence type="ECO:0000313" key="4">
    <source>
        <dbReference type="Proteomes" id="UP000767446"/>
    </source>
</evidence>
<dbReference type="Proteomes" id="UP000767446">
    <property type="component" value="Unassembled WGS sequence"/>
</dbReference>
<organism evidence="3 4">
    <name type="scientific">Gomphosphaeria aponina SAG 52.96 = DSM 107014</name>
    <dbReference type="NCBI Taxonomy" id="1521640"/>
    <lineage>
        <taxon>Bacteria</taxon>
        <taxon>Bacillati</taxon>
        <taxon>Cyanobacteriota</taxon>
        <taxon>Cyanophyceae</taxon>
        <taxon>Oscillatoriophycideae</taxon>
        <taxon>Chroococcales</taxon>
        <taxon>Gomphosphaeriaceae</taxon>
        <taxon>Gomphosphaeria</taxon>
    </lineage>
</organism>
<dbReference type="AlphaFoldDB" id="A0A941GR55"/>
<dbReference type="PROSITE" id="PS51898">
    <property type="entry name" value="TYR_RECOMBINASE"/>
    <property type="match status" value="1"/>
</dbReference>
<dbReference type="Pfam" id="PF00589">
    <property type="entry name" value="Phage_integrase"/>
    <property type="match status" value="1"/>
</dbReference>
<proteinExistence type="predicted"/>
<dbReference type="GO" id="GO:0006310">
    <property type="term" value="P:DNA recombination"/>
    <property type="evidence" value="ECO:0007669"/>
    <property type="project" value="UniProtKB-KW"/>
</dbReference>
<dbReference type="InterPro" id="IPR002104">
    <property type="entry name" value="Integrase_catalytic"/>
</dbReference>
<reference evidence="3" key="1">
    <citation type="submission" date="2021-02" db="EMBL/GenBank/DDBJ databases">
        <title>Metagenome analyses of Stigonema ocellatum DSM 106950, Chlorogloea purpurea SAG 13.99 and Gomphosphaeria aponina DSM 107014.</title>
        <authorList>
            <person name="Marter P."/>
            <person name="Huang S."/>
        </authorList>
    </citation>
    <scope>NUCLEOTIDE SEQUENCE</scope>
    <source>
        <strain evidence="3">JP213</strain>
    </source>
</reference>
<comment type="caution">
    <text evidence="3">The sequence shown here is derived from an EMBL/GenBank/DDBJ whole genome shotgun (WGS) entry which is preliminary data.</text>
</comment>
<dbReference type="GO" id="GO:0003677">
    <property type="term" value="F:DNA binding"/>
    <property type="evidence" value="ECO:0007669"/>
    <property type="project" value="InterPro"/>
</dbReference>
<evidence type="ECO:0000259" key="2">
    <source>
        <dbReference type="PROSITE" id="PS51898"/>
    </source>
</evidence>
<feature type="domain" description="Tyr recombinase" evidence="2">
    <location>
        <begin position="1"/>
        <end position="179"/>
    </location>
</feature>
<name>A0A941GR55_9CHRO</name>
<dbReference type="InterPro" id="IPR050090">
    <property type="entry name" value="Tyrosine_recombinase_XerCD"/>
</dbReference>
<evidence type="ECO:0000313" key="3">
    <source>
        <dbReference type="EMBL" id="MBR8828834.1"/>
    </source>
</evidence>
<dbReference type="PANTHER" id="PTHR30349:SF64">
    <property type="entry name" value="PROPHAGE INTEGRASE INTD-RELATED"/>
    <property type="match status" value="1"/>
</dbReference>
<gene>
    <name evidence="3" type="ORF">DSM107014_13185</name>
</gene>
<dbReference type="EMBL" id="JADQBC010000090">
    <property type="protein sequence ID" value="MBR8828834.1"/>
    <property type="molecule type" value="Genomic_DNA"/>
</dbReference>
<dbReference type="SUPFAM" id="SSF56349">
    <property type="entry name" value="DNA breaking-rejoining enzymes"/>
    <property type="match status" value="1"/>
</dbReference>
<dbReference type="InterPro" id="IPR011010">
    <property type="entry name" value="DNA_brk_join_enz"/>
</dbReference>
<accession>A0A941GR55</accession>
<sequence>MGTSVDNISKLLALPDTSTPKGKRDYALLRCLWDLGLRRAEAAGLSWGDFDQNEGTLMVMGKGRISKVKIPLAPKTVQALTALKKGADNSPIFTSFDRRGVGKRLTDKGIYKLVKEYSSRVEGGKILSPHKIRHSAITAVLDASNGNVRLAQNLSRHKNTDKWVQKINYQFLTPQALML</sequence>
<evidence type="ECO:0000256" key="1">
    <source>
        <dbReference type="ARBA" id="ARBA00023172"/>
    </source>
</evidence>
<dbReference type="Gene3D" id="1.10.443.10">
    <property type="entry name" value="Intergrase catalytic core"/>
    <property type="match status" value="1"/>
</dbReference>
<dbReference type="GO" id="GO:0015074">
    <property type="term" value="P:DNA integration"/>
    <property type="evidence" value="ECO:0007669"/>
    <property type="project" value="InterPro"/>
</dbReference>
<dbReference type="PANTHER" id="PTHR30349">
    <property type="entry name" value="PHAGE INTEGRASE-RELATED"/>
    <property type="match status" value="1"/>
</dbReference>